<comment type="caution">
    <text evidence="1">The sequence shown here is derived from an EMBL/GenBank/DDBJ whole genome shotgun (WGS) entry which is preliminary data.</text>
</comment>
<organism evidence="1 2">
    <name type="scientific">Ottowia flava</name>
    <dbReference type="NCBI Taxonomy" id="2675430"/>
    <lineage>
        <taxon>Bacteria</taxon>
        <taxon>Pseudomonadati</taxon>
        <taxon>Pseudomonadota</taxon>
        <taxon>Betaproteobacteria</taxon>
        <taxon>Burkholderiales</taxon>
        <taxon>Comamonadaceae</taxon>
        <taxon>Ottowia</taxon>
    </lineage>
</organism>
<keyword evidence="2" id="KW-1185">Reference proteome</keyword>
<protein>
    <recommendedName>
        <fullName evidence="3">4'-phosphopantetheinyl transferase superfamily protein</fullName>
    </recommendedName>
</protein>
<dbReference type="EMBL" id="JBHUEJ010000027">
    <property type="protein sequence ID" value="MFD1711466.1"/>
    <property type="molecule type" value="Genomic_DNA"/>
</dbReference>
<dbReference type="Proteomes" id="UP001597304">
    <property type="component" value="Unassembled WGS sequence"/>
</dbReference>
<sequence>MPEVPMCAPQCCRFAGDGAPDAPRVWALPIDIGAPFSPPEAARQDARSAARAALRALLAEHFALPVHAITLSDQRGAGVRATLAAGTAPPPGWATLGLSISHEASVALVALRTAGPVGVDVAVLPAAWSAHANDVALRQQAALYLGPAHPAAQAGADAACFARGWAAWEARLKCLGEPLMEWSPALAARLGVCQVAALALPAEIAQRLPAPAAAAVAWRGSVA</sequence>
<dbReference type="RefSeq" id="WP_147913740.1">
    <property type="nucleotide sequence ID" value="NZ_JBHUEJ010000027.1"/>
</dbReference>
<evidence type="ECO:0008006" key="3">
    <source>
        <dbReference type="Google" id="ProtNLM"/>
    </source>
</evidence>
<name>A0ABW4KVL3_9BURK</name>
<reference evidence="2" key="1">
    <citation type="journal article" date="2019" name="Int. J. Syst. Evol. Microbiol.">
        <title>The Global Catalogue of Microorganisms (GCM) 10K type strain sequencing project: providing services to taxonomists for standard genome sequencing and annotation.</title>
        <authorList>
            <consortium name="The Broad Institute Genomics Platform"/>
            <consortium name="The Broad Institute Genome Sequencing Center for Infectious Disease"/>
            <person name="Wu L."/>
            <person name="Ma J."/>
        </authorList>
    </citation>
    <scope>NUCLEOTIDE SEQUENCE [LARGE SCALE GENOMIC DNA]</scope>
    <source>
        <strain evidence="2">LMG 29247</strain>
    </source>
</reference>
<gene>
    <name evidence="1" type="ORF">ACFSF0_12665</name>
</gene>
<proteinExistence type="predicted"/>
<accession>A0ABW4KVL3</accession>
<evidence type="ECO:0000313" key="1">
    <source>
        <dbReference type="EMBL" id="MFD1711466.1"/>
    </source>
</evidence>
<dbReference type="InterPro" id="IPR037143">
    <property type="entry name" value="4-PPantetheinyl_Trfase_dom_sf"/>
</dbReference>
<evidence type="ECO:0000313" key="2">
    <source>
        <dbReference type="Proteomes" id="UP001597304"/>
    </source>
</evidence>
<dbReference type="Gene3D" id="3.90.470.20">
    <property type="entry name" value="4'-phosphopantetheinyl transferase domain"/>
    <property type="match status" value="1"/>
</dbReference>